<gene>
    <name evidence="3" type="ORF">HC235_01410</name>
</gene>
<dbReference type="InterPro" id="IPR002563">
    <property type="entry name" value="Flavin_Rdtase-like_dom"/>
</dbReference>
<feature type="domain" description="Flavin reductase like" evidence="2">
    <location>
        <begin position="6"/>
        <end position="136"/>
    </location>
</feature>
<comment type="caution">
    <text evidence="3">The sequence shown here is derived from an EMBL/GenBank/DDBJ whole genome shotgun (WGS) entry which is preliminary data.</text>
</comment>
<evidence type="ECO:0000313" key="3">
    <source>
        <dbReference type="EMBL" id="NYR14644.1"/>
    </source>
</evidence>
<dbReference type="EMBL" id="JAAVJF010000001">
    <property type="protein sequence ID" value="NYR14644.1"/>
    <property type="molecule type" value="Genomic_DNA"/>
</dbReference>
<dbReference type="SMART" id="SM00903">
    <property type="entry name" value="Flavin_Reduct"/>
    <property type="match status" value="1"/>
</dbReference>
<dbReference type="Proteomes" id="UP000554766">
    <property type="component" value="Unassembled WGS sequence"/>
</dbReference>
<protein>
    <submittedName>
        <fullName evidence="3">Flavin reductase family protein</fullName>
    </submittedName>
</protein>
<dbReference type="Pfam" id="PF01613">
    <property type="entry name" value="Flavin_Reduct"/>
    <property type="match status" value="1"/>
</dbReference>
<keyword evidence="4" id="KW-1185">Reference proteome</keyword>
<reference evidence="3 4" key="1">
    <citation type="journal article" date="2020" name="Nat. Commun.">
        <title>The structures of two archaeal type IV pili illuminate evolutionary relationships.</title>
        <authorList>
            <person name="Wang F."/>
            <person name="Baquero D.P."/>
            <person name="Su Z."/>
            <person name="Beltran L.C."/>
            <person name="Prangishvili D."/>
            <person name="Krupovic M."/>
            <person name="Egelman E.H."/>
        </authorList>
    </citation>
    <scope>NUCLEOTIDE SEQUENCE [LARGE SCALE GENOMIC DNA]</scope>
    <source>
        <strain evidence="3 4">2GA</strain>
    </source>
</reference>
<organism evidence="3 4">
    <name type="scientific">Pyrobaculum arsenaticum</name>
    <dbReference type="NCBI Taxonomy" id="121277"/>
    <lineage>
        <taxon>Archaea</taxon>
        <taxon>Thermoproteota</taxon>
        <taxon>Thermoprotei</taxon>
        <taxon>Thermoproteales</taxon>
        <taxon>Thermoproteaceae</taxon>
        <taxon>Pyrobaculum</taxon>
    </lineage>
</organism>
<dbReference type="SUPFAM" id="SSF50475">
    <property type="entry name" value="FMN-binding split barrel"/>
    <property type="match status" value="1"/>
</dbReference>
<name>A0A7L4P7H9_9CREN</name>
<dbReference type="InterPro" id="IPR012349">
    <property type="entry name" value="Split_barrel_FMN-bd"/>
</dbReference>
<dbReference type="Gene3D" id="2.30.110.10">
    <property type="entry name" value="Electron Transport, Fmn-binding Protein, Chain A"/>
    <property type="match status" value="1"/>
</dbReference>
<proteinExistence type="predicted"/>
<comment type="cofactor">
    <cofactor evidence="1">
        <name>FMN</name>
        <dbReference type="ChEBI" id="CHEBI:58210"/>
    </cofactor>
</comment>
<dbReference type="RefSeq" id="WP_011900319.1">
    <property type="nucleotide sequence ID" value="NZ_JAAVJF010000001.1"/>
</dbReference>
<evidence type="ECO:0000259" key="2">
    <source>
        <dbReference type="SMART" id="SM00903"/>
    </source>
</evidence>
<sequence length="144" mass="15831">MTTCERSPLPTPVLVVVVADHGAVVGWPVVIPRDHPLVGIPLHKNRKTLELIRRAKAFSINLVADAARAYEVFGRPGEKKLERWGDVAECKALPCRALGNATRVVECLYDREVEVGDHVVVFCKAVVSYGCGPYAVWDPCNANR</sequence>
<dbReference type="AlphaFoldDB" id="A0A7L4P7H9"/>
<dbReference type="GO" id="GO:0010181">
    <property type="term" value="F:FMN binding"/>
    <property type="evidence" value="ECO:0007669"/>
    <property type="project" value="InterPro"/>
</dbReference>
<evidence type="ECO:0000313" key="4">
    <source>
        <dbReference type="Proteomes" id="UP000554766"/>
    </source>
</evidence>
<accession>A0A7L4P7H9</accession>
<dbReference type="OMA" id="YAVWDPC"/>
<dbReference type="GeneID" id="5055917"/>
<evidence type="ECO:0000256" key="1">
    <source>
        <dbReference type="ARBA" id="ARBA00001917"/>
    </source>
</evidence>